<organism evidence="1 2">
    <name type="scientific">Agrobacterium deltaense Zutra 3/1</name>
    <dbReference type="NCBI Taxonomy" id="1183427"/>
    <lineage>
        <taxon>Bacteria</taxon>
        <taxon>Pseudomonadati</taxon>
        <taxon>Pseudomonadota</taxon>
        <taxon>Alphaproteobacteria</taxon>
        <taxon>Hyphomicrobiales</taxon>
        <taxon>Rhizobiaceae</taxon>
        <taxon>Rhizobium/Agrobacterium group</taxon>
        <taxon>Agrobacterium</taxon>
    </lineage>
</organism>
<gene>
    <name evidence="1" type="ORF">AGR7C_Lc100375</name>
</gene>
<sequence>MAGKGNVCPAGRIAASLKVVQSPSIQVAYYSKKNRS</sequence>
<protein>
    <submittedName>
        <fullName evidence="1">Uncharacterized protein</fullName>
    </submittedName>
</protein>
<name>A0A1S7QXA2_9HYPH</name>
<dbReference type="EMBL" id="FBWG01000028">
    <property type="protein sequence ID" value="CUX43800.1"/>
    <property type="molecule type" value="Genomic_DNA"/>
</dbReference>
<accession>A0A1S7QXA2</accession>
<evidence type="ECO:0000313" key="2">
    <source>
        <dbReference type="Proteomes" id="UP000191987"/>
    </source>
</evidence>
<reference evidence="1 2" key="1">
    <citation type="submission" date="2016-01" db="EMBL/GenBank/DDBJ databases">
        <authorList>
            <person name="Oliw E.H."/>
        </authorList>
    </citation>
    <scope>NUCLEOTIDE SEQUENCE [LARGE SCALE GENOMIC DNA]</scope>
    <source>
        <strain evidence="1 2">Zutra 3-1</strain>
    </source>
</reference>
<dbReference type="Proteomes" id="UP000191987">
    <property type="component" value="Unassembled WGS sequence"/>
</dbReference>
<evidence type="ECO:0000313" key="1">
    <source>
        <dbReference type="EMBL" id="CUX43800.1"/>
    </source>
</evidence>
<dbReference type="AlphaFoldDB" id="A0A1S7QXA2"/>
<proteinExistence type="predicted"/>